<dbReference type="Proteomes" id="UP000317977">
    <property type="component" value="Unassembled WGS sequence"/>
</dbReference>
<dbReference type="AlphaFoldDB" id="A0A5C6EIZ9"/>
<dbReference type="EMBL" id="SJPX01000004">
    <property type="protein sequence ID" value="TWU49052.1"/>
    <property type="molecule type" value="Genomic_DNA"/>
</dbReference>
<reference evidence="1 2" key="1">
    <citation type="submission" date="2019-02" db="EMBL/GenBank/DDBJ databases">
        <title>Deep-cultivation of Planctomycetes and their phenomic and genomic characterization uncovers novel biology.</title>
        <authorList>
            <person name="Wiegand S."/>
            <person name="Jogler M."/>
            <person name="Boedeker C."/>
            <person name="Pinto D."/>
            <person name="Vollmers J."/>
            <person name="Rivas-Marin E."/>
            <person name="Kohn T."/>
            <person name="Peeters S.H."/>
            <person name="Heuer A."/>
            <person name="Rast P."/>
            <person name="Oberbeckmann S."/>
            <person name="Bunk B."/>
            <person name="Jeske O."/>
            <person name="Meyerdierks A."/>
            <person name="Storesund J.E."/>
            <person name="Kallscheuer N."/>
            <person name="Luecker S."/>
            <person name="Lage O.M."/>
            <person name="Pohl T."/>
            <person name="Merkel B.J."/>
            <person name="Hornburger P."/>
            <person name="Mueller R.-W."/>
            <person name="Bruemmer F."/>
            <person name="Labrenz M."/>
            <person name="Spormann A.M."/>
            <person name="Op Den Camp H."/>
            <person name="Overmann J."/>
            <person name="Amann R."/>
            <person name="Jetten M.S.M."/>
            <person name="Mascher T."/>
            <person name="Medema M.H."/>
            <person name="Devos D.P."/>
            <person name="Kaster A.-K."/>
            <person name="Ovreas L."/>
            <person name="Rohde M."/>
            <person name="Galperin M.Y."/>
            <person name="Jogler C."/>
        </authorList>
    </citation>
    <scope>NUCLEOTIDE SEQUENCE [LARGE SCALE GENOMIC DNA]</scope>
    <source>
        <strain evidence="1 2">Poly59</strain>
    </source>
</reference>
<organism evidence="1 2">
    <name type="scientific">Rubripirellula reticaptiva</name>
    <dbReference type="NCBI Taxonomy" id="2528013"/>
    <lineage>
        <taxon>Bacteria</taxon>
        <taxon>Pseudomonadati</taxon>
        <taxon>Planctomycetota</taxon>
        <taxon>Planctomycetia</taxon>
        <taxon>Pirellulales</taxon>
        <taxon>Pirellulaceae</taxon>
        <taxon>Rubripirellula</taxon>
    </lineage>
</organism>
<sequence>MIPASYLDAANCVARGRANYLAGYPSDAACHIPIVHLTSFTLQKRMDESVNDLQAIKEIECKLGLKPATEYATQEAFHVWCFMVWDFSSQDQAAYLGNWHRRRTPLRPT</sequence>
<comment type="caution">
    <text evidence="1">The sequence shown here is derived from an EMBL/GenBank/DDBJ whole genome shotgun (WGS) entry which is preliminary data.</text>
</comment>
<protein>
    <submittedName>
        <fullName evidence="1">Uncharacterized protein</fullName>
    </submittedName>
</protein>
<name>A0A5C6EIZ9_9BACT</name>
<proteinExistence type="predicted"/>
<accession>A0A5C6EIZ9</accession>
<evidence type="ECO:0000313" key="1">
    <source>
        <dbReference type="EMBL" id="TWU49052.1"/>
    </source>
</evidence>
<gene>
    <name evidence="1" type="ORF">Poly59_36650</name>
</gene>
<keyword evidence="2" id="KW-1185">Reference proteome</keyword>
<evidence type="ECO:0000313" key="2">
    <source>
        <dbReference type="Proteomes" id="UP000317977"/>
    </source>
</evidence>